<reference evidence="1" key="1">
    <citation type="submission" date="2021-05" db="EMBL/GenBank/DDBJ databases">
        <authorList>
            <person name="Alioto T."/>
            <person name="Alioto T."/>
            <person name="Gomez Garrido J."/>
        </authorList>
    </citation>
    <scope>NUCLEOTIDE SEQUENCE</scope>
</reference>
<name>A0A8D8C2T0_CULPI</name>
<accession>A0A8D8C2T0</accession>
<evidence type="ECO:0000313" key="1">
    <source>
        <dbReference type="EMBL" id="CAG6486473.1"/>
    </source>
</evidence>
<dbReference type="AlphaFoldDB" id="A0A8D8C2T0"/>
<sequence>MQRTVSQLADTLEQTILLVARHLQRFVDRRVDVPSRKMPVRATPPEGPRRYDLRRHEPSFDDVHHGAGPGWRFVKVHQPVRQRVVHLEAKVKTQTTERVLLGLEKGRSRTRAKRKGV</sequence>
<protein>
    <submittedName>
        <fullName evidence="1">(northern house mosquito) hypothetical protein</fullName>
    </submittedName>
</protein>
<proteinExistence type="predicted"/>
<organism evidence="1">
    <name type="scientific">Culex pipiens</name>
    <name type="common">House mosquito</name>
    <dbReference type="NCBI Taxonomy" id="7175"/>
    <lineage>
        <taxon>Eukaryota</taxon>
        <taxon>Metazoa</taxon>
        <taxon>Ecdysozoa</taxon>
        <taxon>Arthropoda</taxon>
        <taxon>Hexapoda</taxon>
        <taxon>Insecta</taxon>
        <taxon>Pterygota</taxon>
        <taxon>Neoptera</taxon>
        <taxon>Endopterygota</taxon>
        <taxon>Diptera</taxon>
        <taxon>Nematocera</taxon>
        <taxon>Culicoidea</taxon>
        <taxon>Culicidae</taxon>
        <taxon>Culicinae</taxon>
        <taxon>Culicini</taxon>
        <taxon>Culex</taxon>
        <taxon>Culex</taxon>
    </lineage>
</organism>
<dbReference type="EMBL" id="HBUE01104195">
    <property type="protein sequence ID" value="CAG6486473.1"/>
    <property type="molecule type" value="Transcribed_RNA"/>
</dbReference>